<name>A0A452TFE9_URSMA</name>
<reference evidence="1" key="1">
    <citation type="submission" date="2019-03" db="UniProtKB">
        <authorList>
            <consortium name="Ensembl"/>
        </authorList>
    </citation>
    <scope>IDENTIFICATION</scope>
</reference>
<protein>
    <submittedName>
        <fullName evidence="1">Uncharacterized protein</fullName>
    </submittedName>
</protein>
<sequence length="60" mass="6743">MKENHLCRGKTESSLKTHACVRARTHTHTHTHIYLCTCGGKSKKVIFLTIDLIPSLKPSL</sequence>
<accession>A0A452TFE9</accession>
<dbReference type="AlphaFoldDB" id="A0A452TFE9"/>
<evidence type="ECO:0000313" key="1">
    <source>
        <dbReference type="Ensembl" id="ENSUMAP00000006800"/>
    </source>
</evidence>
<organism evidence="1">
    <name type="scientific">Ursus maritimus</name>
    <name type="common">Polar bear</name>
    <name type="synonym">Thalarctos maritimus</name>
    <dbReference type="NCBI Taxonomy" id="29073"/>
    <lineage>
        <taxon>Eukaryota</taxon>
        <taxon>Metazoa</taxon>
        <taxon>Chordata</taxon>
        <taxon>Craniata</taxon>
        <taxon>Vertebrata</taxon>
        <taxon>Euteleostomi</taxon>
        <taxon>Mammalia</taxon>
        <taxon>Eutheria</taxon>
        <taxon>Laurasiatheria</taxon>
        <taxon>Carnivora</taxon>
        <taxon>Caniformia</taxon>
        <taxon>Ursidae</taxon>
        <taxon>Ursus</taxon>
    </lineage>
</organism>
<proteinExistence type="predicted"/>
<dbReference type="Ensembl" id="ENSUMAT00000008158.1">
    <property type="protein sequence ID" value="ENSUMAP00000006800.1"/>
    <property type="gene ID" value="ENSUMAG00000005303.1"/>
</dbReference>